<dbReference type="InterPro" id="IPR050634">
    <property type="entry name" value="DNA_Topoisomerase_II"/>
</dbReference>
<evidence type="ECO:0000256" key="1">
    <source>
        <dbReference type="ARBA" id="ARBA00000185"/>
    </source>
</evidence>
<keyword evidence="9 12" id="KW-0413">Isomerase</keyword>
<dbReference type="InterPro" id="IPR013759">
    <property type="entry name" value="Topo_IIA_B_C"/>
</dbReference>
<keyword evidence="6" id="KW-0067">ATP-binding</keyword>
<dbReference type="Gene3D" id="3.30.230.10">
    <property type="match status" value="1"/>
</dbReference>
<dbReference type="Gene3D" id="3.30.565.10">
    <property type="entry name" value="Histidine kinase-like ATPase, C-terminal domain"/>
    <property type="match status" value="1"/>
</dbReference>
<dbReference type="InterPro" id="IPR001241">
    <property type="entry name" value="Topo_IIA"/>
</dbReference>
<evidence type="ECO:0000256" key="2">
    <source>
        <dbReference type="ARBA" id="ARBA00001946"/>
    </source>
</evidence>
<protein>
    <recommendedName>
        <fullName evidence="4">DNA topoisomerase (ATP-hydrolyzing)</fullName>
        <ecNumber evidence="4">5.6.2.2</ecNumber>
    </recommendedName>
</protein>
<dbReference type="RefSeq" id="YP_009834354.1">
    <property type="nucleotide sequence ID" value="NC_048673.1"/>
</dbReference>
<keyword evidence="13" id="KW-1185">Reference proteome</keyword>
<dbReference type="EMBL" id="MF448340">
    <property type="protein sequence ID" value="ASU00498.1"/>
    <property type="molecule type" value="Genomic_DNA"/>
</dbReference>
<comment type="similarity">
    <text evidence="3">Belongs to the type II topoisomerase family.</text>
</comment>
<dbReference type="GO" id="GO:0005524">
    <property type="term" value="F:ATP binding"/>
    <property type="evidence" value="ECO:0007669"/>
    <property type="project" value="UniProtKB-KW"/>
</dbReference>
<dbReference type="InterPro" id="IPR003594">
    <property type="entry name" value="HATPase_dom"/>
</dbReference>
<dbReference type="SUPFAM" id="SSF54211">
    <property type="entry name" value="Ribosomal protein S5 domain 2-like"/>
    <property type="match status" value="1"/>
</dbReference>
<dbReference type="Pfam" id="PF00204">
    <property type="entry name" value="DNA_gyraseB"/>
    <property type="match status" value="1"/>
</dbReference>
<organism evidence="12 13">
    <name type="scientific">Aeromonas phage AS-zj</name>
    <dbReference type="NCBI Taxonomy" id="2024208"/>
    <lineage>
        <taxon>Viruses</taxon>
        <taxon>Duplodnaviria</taxon>
        <taxon>Heunggongvirae</taxon>
        <taxon>Uroviricota</taxon>
        <taxon>Caudoviricetes</taxon>
        <taxon>Pantevenvirales</taxon>
        <taxon>Straboviridae</taxon>
        <taxon>Emmerichvirinae</taxon>
        <taxon>Ceceduovirus</taxon>
        <taxon>Ceceduovirus aszj</taxon>
    </lineage>
</organism>
<proteinExistence type="inferred from homology"/>
<evidence type="ECO:0000256" key="6">
    <source>
        <dbReference type="ARBA" id="ARBA00022840"/>
    </source>
</evidence>
<dbReference type="GO" id="GO:0003677">
    <property type="term" value="F:DNA binding"/>
    <property type="evidence" value="ECO:0007669"/>
    <property type="project" value="UniProtKB-KW"/>
</dbReference>
<dbReference type="InterPro" id="IPR013760">
    <property type="entry name" value="Topo_IIA-like_dom_sf"/>
</dbReference>
<sequence length="667" mass="75040">MKEQEGKILSDYEHIFLNSDMYVGSLSEETHLVLVDGNFVEKQYIPGLVKIIDEIIDNSVDEAIRTDFKFANKIDIVVDDQTNQVSISDNGRGIPQYDVKTPEGETIPYPQACYTRARSGGNFSADRKGIGKNGVGSVLTNLYSTMFRATTCDGKNTVTIYCTQNAEHQSYTKKKGGTQGTTVEFIPDLLDKFNIFGGMPPDVVDVIRSRVEILSILFPQVKFTFNKKKVDSKFKKFASDFGNPVIFENENCSFFIGTSDEFRQLSYVNGVHTKQGGNHVEYLINSLCDELTPMIKRKFKVEINKARIKENTLLFLSLRGFEGAKFDGQTKERLSNSNGQIKDHCGIDIKSIAKKMISNDSVIMPIVESAIAKRDAVEKALATKAQKKALTANVPKHIQANKYGKKGFETTLFLTEGDSASGPLGITRDHDTQGGFPLKGKLLSVHKCEKVKVIANKEIANIISILGMTLDDTKELPSGDFFVNKDGFIVAENDEMLVNGKWVETRGIVTGKDWEQTLQPDMLKYRGQKGVRRNTKANYDYVAILVDADPDGRGHISNLIISLFHKYWKHFIDQGRLLVCRTPEFISRNGKETVWSYDTVEFHSKTFKGSGWKHEHVKGLGQLDRADYKKCIRDPYMEVVRVDEQAADALEMFFGTESDLRKVWMDD</sequence>
<dbReference type="SUPFAM" id="SSF55874">
    <property type="entry name" value="ATPase domain of HSP90 chaperone/DNA topoisomerase II/histidine kinase"/>
    <property type="match status" value="1"/>
</dbReference>
<dbReference type="PRINTS" id="PR00418">
    <property type="entry name" value="TPI2FAMILY"/>
</dbReference>
<evidence type="ECO:0000256" key="8">
    <source>
        <dbReference type="ARBA" id="ARBA00023125"/>
    </source>
</evidence>
<evidence type="ECO:0000313" key="12">
    <source>
        <dbReference type="EMBL" id="ASU00498.1"/>
    </source>
</evidence>
<evidence type="ECO:0000256" key="3">
    <source>
        <dbReference type="ARBA" id="ARBA00011080"/>
    </source>
</evidence>
<dbReference type="InterPro" id="IPR013506">
    <property type="entry name" value="Topo_IIA_bsu_dom2"/>
</dbReference>
<dbReference type="InterPro" id="IPR014721">
    <property type="entry name" value="Ribsml_uS5_D2-typ_fold_subgr"/>
</dbReference>
<evidence type="ECO:0000259" key="10">
    <source>
        <dbReference type="Pfam" id="PF00204"/>
    </source>
</evidence>
<dbReference type="PANTHER" id="PTHR10169:SF38">
    <property type="entry name" value="DNA TOPOISOMERASE 2"/>
    <property type="match status" value="1"/>
</dbReference>
<dbReference type="GeneID" id="55604421"/>
<keyword evidence="8" id="KW-0238">DNA-binding</keyword>
<dbReference type="PROSITE" id="PS00177">
    <property type="entry name" value="TOPOISOMERASE_II"/>
    <property type="match status" value="1"/>
</dbReference>
<evidence type="ECO:0000259" key="11">
    <source>
        <dbReference type="Pfam" id="PF02518"/>
    </source>
</evidence>
<dbReference type="InterPro" id="IPR036890">
    <property type="entry name" value="HATPase_C_sf"/>
</dbReference>
<dbReference type="GO" id="GO:0006265">
    <property type="term" value="P:DNA topological change"/>
    <property type="evidence" value="ECO:0007669"/>
    <property type="project" value="InterPro"/>
</dbReference>
<reference evidence="12 13" key="1">
    <citation type="submission" date="2017-07" db="EMBL/GenBank/DDBJ databases">
        <title>In vitro design and evaluation of phage cocktails against multidrug-resistant Aeromonas salmonicida.</title>
        <authorList>
            <person name="Chen L."/>
            <person name="Yuan S."/>
            <person name="Ma Y."/>
        </authorList>
    </citation>
    <scope>NUCLEOTIDE SEQUENCE [LARGE SCALE GENOMIC DNA]</scope>
</reference>
<comment type="cofactor">
    <cofactor evidence="2">
        <name>Mg(2+)</name>
        <dbReference type="ChEBI" id="CHEBI:18420"/>
    </cofactor>
</comment>
<comment type="catalytic activity">
    <reaction evidence="1">
        <text>ATP-dependent breakage, passage and rejoining of double-stranded DNA.</text>
        <dbReference type="EC" id="5.6.2.2"/>
    </reaction>
</comment>
<dbReference type="InterPro" id="IPR020568">
    <property type="entry name" value="Ribosomal_Su5_D2-typ_SF"/>
</dbReference>
<dbReference type="KEGG" id="vg:55604421"/>
<evidence type="ECO:0000256" key="7">
    <source>
        <dbReference type="ARBA" id="ARBA00023029"/>
    </source>
</evidence>
<feature type="domain" description="DNA topoisomerase type IIA subunit B" evidence="10">
    <location>
        <begin position="255"/>
        <end position="381"/>
    </location>
</feature>
<dbReference type="Gene3D" id="3.40.50.670">
    <property type="match status" value="1"/>
</dbReference>
<dbReference type="Proteomes" id="UP000226092">
    <property type="component" value="Segment"/>
</dbReference>
<dbReference type="InterPro" id="IPR018522">
    <property type="entry name" value="TopoIIA_CS"/>
</dbReference>
<dbReference type="EC" id="5.6.2.2" evidence="4"/>
<evidence type="ECO:0000256" key="4">
    <source>
        <dbReference type="ARBA" id="ARBA00012895"/>
    </source>
</evidence>
<keyword evidence="5" id="KW-0547">Nucleotide-binding</keyword>
<dbReference type="GO" id="GO:0003918">
    <property type="term" value="F:DNA topoisomerase type II (double strand cut, ATP-hydrolyzing) activity"/>
    <property type="evidence" value="ECO:0007669"/>
    <property type="project" value="UniProtKB-EC"/>
</dbReference>
<feature type="domain" description="Histidine kinase/HSP90-like ATPase" evidence="11">
    <location>
        <begin position="47"/>
        <end position="188"/>
    </location>
</feature>
<dbReference type="GO" id="GO:0000819">
    <property type="term" value="P:sister chromatid segregation"/>
    <property type="evidence" value="ECO:0007669"/>
    <property type="project" value="TreeGrafter"/>
</dbReference>
<keyword evidence="7" id="KW-0799">Topoisomerase</keyword>
<name>A0A223LEQ4_9CAUD</name>
<dbReference type="PANTHER" id="PTHR10169">
    <property type="entry name" value="DNA TOPOISOMERASE/GYRASE"/>
    <property type="match status" value="1"/>
</dbReference>
<evidence type="ECO:0000313" key="13">
    <source>
        <dbReference type="Proteomes" id="UP000226092"/>
    </source>
</evidence>
<dbReference type="SUPFAM" id="SSF56719">
    <property type="entry name" value="Type II DNA topoisomerase"/>
    <property type="match status" value="2"/>
</dbReference>
<dbReference type="SMART" id="SM00433">
    <property type="entry name" value="TOP2c"/>
    <property type="match status" value="1"/>
</dbReference>
<evidence type="ECO:0000256" key="5">
    <source>
        <dbReference type="ARBA" id="ARBA00022741"/>
    </source>
</evidence>
<dbReference type="Pfam" id="PF02518">
    <property type="entry name" value="HATPase_c"/>
    <property type="match status" value="1"/>
</dbReference>
<accession>A0A223LEQ4</accession>
<evidence type="ECO:0000256" key="9">
    <source>
        <dbReference type="ARBA" id="ARBA00023235"/>
    </source>
</evidence>